<dbReference type="Proteomes" id="UP000070299">
    <property type="component" value="Unassembled WGS sequence"/>
</dbReference>
<evidence type="ECO:0000259" key="5">
    <source>
        <dbReference type="PROSITE" id="PS50887"/>
    </source>
</evidence>
<evidence type="ECO:0000256" key="3">
    <source>
        <dbReference type="PROSITE-ProRule" id="PRU00169"/>
    </source>
</evidence>
<dbReference type="InterPro" id="IPR050469">
    <property type="entry name" value="Diguanylate_Cyclase"/>
</dbReference>
<accession>A0A136A355</accession>
<dbReference type="GO" id="GO:1902201">
    <property type="term" value="P:negative regulation of bacterial-type flagellum-dependent cell motility"/>
    <property type="evidence" value="ECO:0007669"/>
    <property type="project" value="TreeGrafter"/>
</dbReference>
<dbReference type="GO" id="GO:0000160">
    <property type="term" value="P:phosphorelay signal transduction system"/>
    <property type="evidence" value="ECO:0007669"/>
    <property type="project" value="InterPro"/>
</dbReference>
<dbReference type="Pfam" id="PF00990">
    <property type="entry name" value="GGDEF"/>
    <property type="match status" value="1"/>
</dbReference>
<dbReference type="NCBIfam" id="TIGR00254">
    <property type="entry name" value="GGDEF"/>
    <property type="match status" value="1"/>
</dbReference>
<dbReference type="InterPro" id="IPR001789">
    <property type="entry name" value="Sig_transdc_resp-reg_receiver"/>
</dbReference>
<organism evidence="6 7">
    <name type="scientific">Paraglaciecola hydrolytica</name>
    <dbReference type="NCBI Taxonomy" id="1799789"/>
    <lineage>
        <taxon>Bacteria</taxon>
        <taxon>Pseudomonadati</taxon>
        <taxon>Pseudomonadota</taxon>
        <taxon>Gammaproteobacteria</taxon>
        <taxon>Alteromonadales</taxon>
        <taxon>Alteromonadaceae</taxon>
        <taxon>Paraglaciecola</taxon>
    </lineage>
</organism>
<dbReference type="PANTHER" id="PTHR45138:SF9">
    <property type="entry name" value="DIGUANYLATE CYCLASE DGCM-RELATED"/>
    <property type="match status" value="1"/>
</dbReference>
<dbReference type="PROSITE" id="PS50110">
    <property type="entry name" value="RESPONSE_REGULATORY"/>
    <property type="match status" value="2"/>
</dbReference>
<dbReference type="InterPro" id="IPR029787">
    <property type="entry name" value="Nucleotide_cyclase"/>
</dbReference>
<dbReference type="InterPro" id="IPR000160">
    <property type="entry name" value="GGDEF_dom"/>
</dbReference>
<dbReference type="InterPro" id="IPR043128">
    <property type="entry name" value="Rev_trsase/Diguanyl_cyclase"/>
</dbReference>
<dbReference type="SMART" id="SM00267">
    <property type="entry name" value="GGDEF"/>
    <property type="match status" value="1"/>
</dbReference>
<evidence type="ECO:0000313" key="6">
    <source>
        <dbReference type="EMBL" id="KXI29560.1"/>
    </source>
</evidence>
<dbReference type="Gene3D" id="3.40.50.2300">
    <property type="match status" value="2"/>
</dbReference>
<feature type="modified residue" description="4-aspartylphosphate" evidence="3">
    <location>
        <position position="56"/>
    </location>
</feature>
<dbReference type="EMBL" id="LSNE01000003">
    <property type="protein sequence ID" value="KXI29560.1"/>
    <property type="molecule type" value="Genomic_DNA"/>
</dbReference>
<dbReference type="PROSITE" id="PS50887">
    <property type="entry name" value="GGDEF"/>
    <property type="match status" value="1"/>
</dbReference>
<dbReference type="Pfam" id="PF00072">
    <property type="entry name" value="Response_reg"/>
    <property type="match status" value="1"/>
</dbReference>
<feature type="domain" description="GGDEF" evidence="5">
    <location>
        <begin position="285"/>
        <end position="413"/>
    </location>
</feature>
<name>A0A136A355_9ALTE</name>
<gene>
    <name evidence="6" type="ORF">AX660_05750</name>
</gene>
<comment type="catalytic activity">
    <reaction evidence="2">
        <text>2 GTP = 3',3'-c-di-GMP + 2 diphosphate</text>
        <dbReference type="Rhea" id="RHEA:24898"/>
        <dbReference type="ChEBI" id="CHEBI:33019"/>
        <dbReference type="ChEBI" id="CHEBI:37565"/>
        <dbReference type="ChEBI" id="CHEBI:58805"/>
        <dbReference type="EC" id="2.7.7.65"/>
    </reaction>
</comment>
<feature type="domain" description="Response regulatory" evidence="4">
    <location>
        <begin position="127"/>
        <end position="245"/>
    </location>
</feature>
<keyword evidence="7" id="KW-1185">Reference proteome</keyword>
<comment type="caution">
    <text evidence="6">The sequence shown here is derived from an EMBL/GenBank/DDBJ whole genome shotgun (WGS) entry which is preliminary data.</text>
</comment>
<dbReference type="SUPFAM" id="SSF52172">
    <property type="entry name" value="CheY-like"/>
    <property type="match status" value="2"/>
</dbReference>
<dbReference type="STRING" id="1799789.AX660_05750"/>
<proteinExistence type="predicted"/>
<evidence type="ECO:0000259" key="4">
    <source>
        <dbReference type="PROSITE" id="PS50110"/>
    </source>
</evidence>
<reference evidence="7" key="1">
    <citation type="submission" date="2016-02" db="EMBL/GenBank/DDBJ databases">
        <authorList>
            <person name="Schultz-Johansen M."/>
            <person name="Glaring M.A."/>
            <person name="Bech P.K."/>
            <person name="Stougaard P."/>
        </authorList>
    </citation>
    <scope>NUCLEOTIDE SEQUENCE [LARGE SCALE GENOMIC DNA]</scope>
    <source>
        <strain evidence="7">S66</strain>
    </source>
</reference>
<dbReference type="OrthoDB" id="9812260at2"/>
<feature type="modified residue" description="4-aspartylphosphate" evidence="3">
    <location>
        <position position="177"/>
    </location>
</feature>
<evidence type="ECO:0000256" key="1">
    <source>
        <dbReference type="ARBA" id="ARBA00012528"/>
    </source>
</evidence>
<protein>
    <recommendedName>
        <fullName evidence="1">diguanylate cyclase</fullName>
        <ecNumber evidence="1">2.7.7.65</ecNumber>
    </recommendedName>
</protein>
<dbReference type="RefSeq" id="WP_068372238.1">
    <property type="nucleotide sequence ID" value="NZ_LSNE01000003.1"/>
</dbReference>
<evidence type="ECO:0000256" key="2">
    <source>
        <dbReference type="ARBA" id="ARBA00034247"/>
    </source>
</evidence>
<dbReference type="Gene3D" id="3.30.70.270">
    <property type="match status" value="1"/>
</dbReference>
<sequence length="413" mass="47270">MSRKVLIIEDHPASMKLMRELITKAKLKPICATNLIEAKHIFSSSEPEEFLCAVVDYELPDAPKGQAIDFTLSSFLPTVVVTRYLDDERRDAILKKEVVDYITKENTQVYEYLSRLLSRLEKNKKVGVLVVDAIRARRAAMVSLLRRHNFITFEAPDAEQALNIMQRFSIIKLILVDDDGLPKMNAIELLSELRQNFKKEDLAVIGLSNSKNSALSARYIKSGANDYLLKPYHHEEFFCRIMQNVEYMENIELIRRAADSDFLTGLPNRRYFFEKVQASQSHKPVLQSLAIIDVDHFKQINDSYGHDCGDYTLKEIAKLVAEHFADYTAARFGGEEFCVYFCNVEAADVHKVLEDFRISLATQNYQFEQHSFNCSVSIGLTHQTKGDISSMIRMADELLYKAKNNGRNQVVSN</sequence>
<dbReference type="GO" id="GO:0052621">
    <property type="term" value="F:diguanylate cyclase activity"/>
    <property type="evidence" value="ECO:0007669"/>
    <property type="project" value="UniProtKB-EC"/>
</dbReference>
<dbReference type="GO" id="GO:0005886">
    <property type="term" value="C:plasma membrane"/>
    <property type="evidence" value="ECO:0007669"/>
    <property type="project" value="TreeGrafter"/>
</dbReference>
<dbReference type="EC" id="2.7.7.65" evidence="1"/>
<dbReference type="SMART" id="SM00448">
    <property type="entry name" value="REC"/>
    <property type="match status" value="2"/>
</dbReference>
<feature type="domain" description="Response regulatory" evidence="4">
    <location>
        <begin position="4"/>
        <end position="119"/>
    </location>
</feature>
<dbReference type="SUPFAM" id="SSF55073">
    <property type="entry name" value="Nucleotide cyclase"/>
    <property type="match status" value="1"/>
</dbReference>
<dbReference type="InterPro" id="IPR011006">
    <property type="entry name" value="CheY-like_superfamily"/>
</dbReference>
<keyword evidence="3" id="KW-0597">Phosphoprotein</keyword>
<dbReference type="CDD" id="cd01949">
    <property type="entry name" value="GGDEF"/>
    <property type="match status" value="1"/>
</dbReference>
<evidence type="ECO:0000313" key="7">
    <source>
        <dbReference type="Proteomes" id="UP000070299"/>
    </source>
</evidence>
<dbReference type="GO" id="GO:0043709">
    <property type="term" value="P:cell adhesion involved in single-species biofilm formation"/>
    <property type="evidence" value="ECO:0007669"/>
    <property type="project" value="TreeGrafter"/>
</dbReference>
<dbReference type="AlphaFoldDB" id="A0A136A355"/>
<dbReference type="PANTHER" id="PTHR45138">
    <property type="entry name" value="REGULATORY COMPONENTS OF SENSORY TRANSDUCTION SYSTEM"/>
    <property type="match status" value="1"/>
</dbReference>